<evidence type="ECO:0000313" key="6">
    <source>
        <dbReference type="EMBL" id="ACB94841.1"/>
    </source>
</evidence>
<proteinExistence type="inferred from homology"/>
<comment type="similarity">
    <text evidence="1">Belongs to the LysR transcriptional regulatory family.</text>
</comment>
<dbReference type="InterPro" id="IPR036390">
    <property type="entry name" value="WH_DNA-bd_sf"/>
</dbReference>
<dbReference type="InterPro" id="IPR036388">
    <property type="entry name" value="WH-like_DNA-bd_sf"/>
</dbReference>
<dbReference type="Gene3D" id="3.40.190.290">
    <property type="match status" value="1"/>
</dbReference>
<keyword evidence="3" id="KW-0238">DNA-binding</keyword>
<reference evidence="7" key="1">
    <citation type="submission" date="2008-03" db="EMBL/GenBank/DDBJ databases">
        <title>Complete sequence of chromosome of Beijerinckia indica subsp. indica ATCC 9039.</title>
        <authorList>
            <consortium name="US DOE Joint Genome Institute"/>
            <person name="Copeland A."/>
            <person name="Lucas S."/>
            <person name="Lapidus A."/>
            <person name="Glavina del Rio T."/>
            <person name="Dalin E."/>
            <person name="Tice H."/>
            <person name="Bruce D."/>
            <person name="Goodwin L."/>
            <person name="Pitluck S."/>
            <person name="LaButti K."/>
            <person name="Schmutz J."/>
            <person name="Larimer F."/>
            <person name="Land M."/>
            <person name="Hauser L."/>
            <person name="Kyrpides N."/>
            <person name="Mikhailova N."/>
            <person name="Dunfield P.F."/>
            <person name="Dedysh S.N."/>
            <person name="Liesack W."/>
            <person name="Saw J.H."/>
            <person name="Alam M."/>
            <person name="Chen Y."/>
            <person name="Murrell J.C."/>
            <person name="Richardson P."/>
        </authorList>
    </citation>
    <scope>NUCLEOTIDE SEQUENCE [LARGE SCALE GENOMIC DNA]</scope>
    <source>
        <strain evidence="7">ATCC 9039 / DSM 1715 / NCIMB 8712</strain>
    </source>
</reference>
<evidence type="ECO:0000256" key="1">
    <source>
        <dbReference type="ARBA" id="ARBA00009437"/>
    </source>
</evidence>
<reference evidence="6 7" key="2">
    <citation type="journal article" date="2010" name="J. Bacteriol.">
        <title>Complete genome sequence of Beijerinckia indica subsp. indica.</title>
        <authorList>
            <person name="Tamas I."/>
            <person name="Dedysh S.N."/>
            <person name="Liesack W."/>
            <person name="Stott M.B."/>
            <person name="Alam M."/>
            <person name="Murrell J.C."/>
            <person name="Dunfield P.F."/>
        </authorList>
    </citation>
    <scope>NUCLEOTIDE SEQUENCE [LARGE SCALE GENOMIC DNA]</scope>
    <source>
        <strain evidence="7">ATCC 9039 / DSM 1715 / NCIMB 8712</strain>
    </source>
</reference>
<dbReference type="eggNOG" id="COG0583">
    <property type="taxonomic scope" value="Bacteria"/>
</dbReference>
<evidence type="ECO:0000313" key="7">
    <source>
        <dbReference type="Proteomes" id="UP000001695"/>
    </source>
</evidence>
<dbReference type="InterPro" id="IPR000847">
    <property type="entry name" value="LysR_HTH_N"/>
</dbReference>
<dbReference type="Pfam" id="PF00126">
    <property type="entry name" value="HTH_1"/>
    <property type="match status" value="1"/>
</dbReference>
<dbReference type="PROSITE" id="PS50931">
    <property type="entry name" value="HTH_LYSR"/>
    <property type="match status" value="1"/>
</dbReference>
<protein>
    <submittedName>
        <fullName evidence="6">Transcriptional regulator, LysR family</fullName>
    </submittedName>
</protein>
<dbReference type="OrthoDB" id="9787460at2"/>
<name>B2IJ78_BEII9</name>
<dbReference type="STRING" id="395963.Bind_1199"/>
<evidence type="ECO:0000256" key="3">
    <source>
        <dbReference type="ARBA" id="ARBA00023125"/>
    </source>
</evidence>
<dbReference type="SUPFAM" id="SSF46785">
    <property type="entry name" value="Winged helix' DNA-binding domain"/>
    <property type="match status" value="1"/>
</dbReference>
<evidence type="ECO:0000259" key="5">
    <source>
        <dbReference type="PROSITE" id="PS50931"/>
    </source>
</evidence>
<dbReference type="HOGENOM" id="CLU_039613_2_1_5"/>
<dbReference type="GO" id="GO:0003677">
    <property type="term" value="F:DNA binding"/>
    <property type="evidence" value="ECO:0007669"/>
    <property type="project" value="UniProtKB-KW"/>
</dbReference>
<feature type="domain" description="HTH lysR-type" evidence="5">
    <location>
        <begin position="21"/>
        <end position="78"/>
    </location>
</feature>
<dbReference type="SUPFAM" id="SSF53850">
    <property type="entry name" value="Periplasmic binding protein-like II"/>
    <property type="match status" value="1"/>
</dbReference>
<gene>
    <name evidence="6" type="ordered locus">Bind_1199</name>
</gene>
<dbReference type="Gene3D" id="1.10.10.10">
    <property type="entry name" value="Winged helix-like DNA-binding domain superfamily/Winged helix DNA-binding domain"/>
    <property type="match status" value="1"/>
</dbReference>
<sequence length="313" mass="34242">MEPVKFGKGVFKIGKYPDKRLVWDDIKAFLAVLRTGTLSGAAEQMGVGLATLSRRIERLEDALGLPLFVRQHSGYQLTVDGANLLQQAEAMEAAALSLRCGAREQMEIVGTVRLATAENLATGLILPEIGKMLGAYPDLTIEIVTDIATVNLHRRDADLALRMVKPERGNVTLQRLGTLGYGLYGSRDYVIQRRTVSDLSSYDTDAFVGWCETQSHLPAAQWIERILQGRAPVIATTSLATQISAAKAGLGLAVLPHFLARDAELTCVQGDLGIDQAIYLVIQSDLAQTPRIRIVADFLRNLVESHRHRLSGR</sequence>
<dbReference type="RefSeq" id="WP_012384198.1">
    <property type="nucleotide sequence ID" value="NC_010581.1"/>
</dbReference>
<dbReference type="KEGG" id="bid:Bind_1199"/>
<evidence type="ECO:0000256" key="4">
    <source>
        <dbReference type="ARBA" id="ARBA00023163"/>
    </source>
</evidence>
<dbReference type="PANTHER" id="PTHR30579">
    <property type="entry name" value="TRANSCRIPTIONAL REGULATOR"/>
    <property type="match status" value="1"/>
</dbReference>
<organism evidence="6 7">
    <name type="scientific">Beijerinckia indica subsp. indica (strain ATCC 9039 / DSM 1715 / NCIMB 8712)</name>
    <dbReference type="NCBI Taxonomy" id="395963"/>
    <lineage>
        <taxon>Bacteria</taxon>
        <taxon>Pseudomonadati</taxon>
        <taxon>Pseudomonadota</taxon>
        <taxon>Alphaproteobacteria</taxon>
        <taxon>Hyphomicrobiales</taxon>
        <taxon>Beijerinckiaceae</taxon>
        <taxon>Beijerinckia</taxon>
    </lineage>
</organism>
<keyword evidence="7" id="KW-1185">Reference proteome</keyword>
<dbReference type="InterPro" id="IPR050176">
    <property type="entry name" value="LTTR"/>
</dbReference>
<dbReference type="EMBL" id="CP001016">
    <property type="protein sequence ID" value="ACB94841.1"/>
    <property type="molecule type" value="Genomic_DNA"/>
</dbReference>
<dbReference type="PANTHER" id="PTHR30579:SF3">
    <property type="entry name" value="TRANSCRIPTIONAL REGULATORY PROTEIN"/>
    <property type="match status" value="1"/>
</dbReference>
<dbReference type="Pfam" id="PF03466">
    <property type="entry name" value="LysR_substrate"/>
    <property type="match status" value="1"/>
</dbReference>
<keyword evidence="4" id="KW-0804">Transcription</keyword>
<dbReference type="GO" id="GO:0003700">
    <property type="term" value="F:DNA-binding transcription factor activity"/>
    <property type="evidence" value="ECO:0007669"/>
    <property type="project" value="InterPro"/>
</dbReference>
<dbReference type="Proteomes" id="UP000001695">
    <property type="component" value="Chromosome"/>
</dbReference>
<accession>B2IJ78</accession>
<keyword evidence="2" id="KW-0805">Transcription regulation</keyword>
<dbReference type="InterPro" id="IPR005119">
    <property type="entry name" value="LysR_subst-bd"/>
</dbReference>
<evidence type="ECO:0000256" key="2">
    <source>
        <dbReference type="ARBA" id="ARBA00023015"/>
    </source>
</evidence>
<dbReference type="AlphaFoldDB" id="B2IJ78"/>